<dbReference type="KEGG" id="aas:Aasi_0268"/>
<protein>
    <recommendedName>
        <fullName evidence="4">Polyketide cyclase/dehydrase</fullName>
    </recommendedName>
</protein>
<feature type="transmembrane region" description="Helical" evidence="1">
    <location>
        <begin position="6"/>
        <end position="25"/>
    </location>
</feature>
<keyword evidence="1" id="KW-0812">Transmembrane</keyword>
<proteinExistence type="predicted"/>
<accession>B3ER56</accession>
<keyword evidence="3" id="KW-1185">Reference proteome</keyword>
<dbReference type="OrthoDB" id="9807923at2"/>
<dbReference type="InterPro" id="IPR023393">
    <property type="entry name" value="START-like_dom_sf"/>
</dbReference>
<dbReference type="InterPro" id="IPR019587">
    <property type="entry name" value="Polyketide_cyclase/dehydratase"/>
</dbReference>
<dbReference type="CDD" id="cd07818">
    <property type="entry name" value="SRPBCC_1"/>
    <property type="match status" value="1"/>
</dbReference>
<dbReference type="AlphaFoldDB" id="B3ER56"/>
<dbReference type="SUPFAM" id="SSF55961">
    <property type="entry name" value="Bet v1-like"/>
    <property type="match status" value="1"/>
</dbReference>
<evidence type="ECO:0000313" key="2">
    <source>
        <dbReference type="EMBL" id="ACE05708.1"/>
    </source>
</evidence>
<name>B3ER56_AMOA5</name>
<dbReference type="EMBL" id="CP001102">
    <property type="protein sequence ID" value="ACE05708.1"/>
    <property type="molecule type" value="Genomic_DNA"/>
</dbReference>
<organism evidence="2 3">
    <name type="scientific">Amoebophilus asiaticus (strain 5a2)</name>
    <dbReference type="NCBI Taxonomy" id="452471"/>
    <lineage>
        <taxon>Bacteria</taxon>
        <taxon>Pseudomonadati</taxon>
        <taxon>Bacteroidota</taxon>
        <taxon>Cytophagia</taxon>
        <taxon>Cytophagales</taxon>
        <taxon>Amoebophilaceae</taxon>
        <taxon>Candidatus Amoebophilus</taxon>
    </lineage>
</organism>
<dbReference type="Gene3D" id="3.30.530.20">
    <property type="match status" value="1"/>
</dbReference>
<keyword evidence="1" id="KW-1133">Transmembrane helix</keyword>
<evidence type="ECO:0000313" key="3">
    <source>
        <dbReference type="Proteomes" id="UP000001227"/>
    </source>
</evidence>
<keyword evidence="1" id="KW-0472">Membrane</keyword>
<sequence length="182" mass="21087">MKLIKYTFIALISTFVFALIVGLFLPSNYQVKESIIIDTPINIVFNEVNSLRQWSNWSPWQQKDANIYINYEGPESGVGCKMLWDSKNPKVGKGSQEIVKSVPNKHIQTVLKFAGWDGITKASWDFEEQEHNKTTVTWTFNSQIGRNILYKYMSLIFKPALKRDYAKGLQQLKKHAEQSYMK</sequence>
<dbReference type="RefSeq" id="WP_012472469.1">
    <property type="nucleotide sequence ID" value="NC_010830.1"/>
</dbReference>
<dbReference type="HOGENOM" id="CLU_104147_1_0_10"/>
<dbReference type="Pfam" id="PF10604">
    <property type="entry name" value="Polyketide_cyc2"/>
    <property type="match status" value="1"/>
</dbReference>
<reference evidence="2 3" key="1">
    <citation type="journal article" date="2010" name="J. Bacteriol.">
        <title>The genome of the amoeba symbiont 'Candidatus Amoebophilus asiaticus' reveals common mechanisms for host cell interaction among amoeba-associated bacteria.</title>
        <authorList>
            <person name="Schmitz-Esser S."/>
            <person name="Tischler P."/>
            <person name="Arnold R."/>
            <person name="Montanaro J."/>
            <person name="Wagner M."/>
            <person name="Rattei T."/>
            <person name="Horn M."/>
        </authorList>
    </citation>
    <scope>NUCLEOTIDE SEQUENCE [LARGE SCALE GENOMIC DNA]</scope>
    <source>
        <strain evidence="2 3">5a2</strain>
    </source>
</reference>
<evidence type="ECO:0000256" key="1">
    <source>
        <dbReference type="SAM" id="Phobius"/>
    </source>
</evidence>
<evidence type="ECO:0008006" key="4">
    <source>
        <dbReference type="Google" id="ProtNLM"/>
    </source>
</evidence>
<dbReference type="Proteomes" id="UP000001227">
    <property type="component" value="Chromosome"/>
</dbReference>
<gene>
    <name evidence="2" type="ordered locus">Aasi_0268</name>
</gene>
<dbReference type="eggNOG" id="COG3832">
    <property type="taxonomic scope" value="Bacteria"/>
</dbReference>